<protein>
    <recommendedName>
        <fullName evidence="4">Ribbon-helix-helix DNA binding domain protein</fullName>
    </recommendedName>
</protein>
<accession>A0A6B9L7M8</accession>
<feature type="region of interest" description="Disordered" evidence="1">
    <location>
        <begin position="64"/>
        <end position="87"/>
    </location>
</feature>
<dbReference type="KEGG" id="vg:60321421"/>
<evidence type="ECO:0008006" key="4">
    <source>
        <dbReference type="Google" id="ProtNLM"/>
    </source>
</evidence>
<organism evidence="2 3">
    <name type="scientific">Mycobacterium phage Imvubu</name>
    <dbReference type="NCBI Taxonomy" id="2686233"/>
    <lineage>
        <taxon>Viruses</taxon>
        <taxon>Duplodnaviria</taxon>
        <taxon>Heunggongvirae</taxon>
        <taxon>Uroviricota</taxon>
        <taxon>Caudoviricetes</taxon>
        <taxon>Bclasvirinae</taxon>
        <taxon>Imvubuvirus</taxon>
        <taxon>Imvubuvirus imvubu</taxon>
    </lineage>
</organism>
<gene>
    <name evidence="2" type="primary">61</name>
    <name evidence="2" type="ORF">PBI_IMVUBU_61</name>
</gene>
<proteinExistence type="predicted"/>
<evidence type="ECO:0000313" key="2">
    <source>
        <dbReference type="EMBL" id="QHB37802.1"/>
    </source>
</evidence>
<name>A0A6B9L7M8_9CAUD</name>
<dbReference type="Pfam" id="PF23807">
    <property type="entry name" value="RHH_10"/>
    <property type="match status" value="1"/>
</dbReference>
<dbReference type="EMBL" id="MN813693">
    <property type="protein sequence ID" value="QHB37802.1"/>
    <property type="molecule type" value="Genomic_DNA"/>
</dbReference>
<reference evidence="2 3" key="1">
    <citation type="submission" date="2019-12" db="EMBL/GenBank/DDBJ databases">
        <authorList>
            <person name="Garlena R.A."/>
            <person name="Russell D.A."/>
            <person name="Pope W.H."/>
            <person name="Jacobs-Sera D."/>
            <person name="Hatfull G.F."/>
        </authorList>
    </citation>
    <scope>NUCLEOTIDE SEQUENCE [LARGE SCALE GENOMIC DNA]</scope>
</reference>
<sequence length="87" mass="9867">MTMSTRSRTRIASPGKVLTVLLPIKIAPDQRQRFKVKAAQHGKTYAEMLQTWMDQDDARLERAQRAQAHPLHRPNEAKSIYPGGGTR</sequence>
<dbReference type="Proteomes" id="UP000464404">
    <property type="component" value="Segment"/>
</dbReference>
<evidence type="ECO:0000256" key="1">
    <source>
        <dbReference type="SAM" id="MobiDB-lite"/>
    </source>
</evidence>
<dbReference type="InterPro" id="IPR056972">
    <property type="entry name" value="RHH_dom-containing"/>
</dbReference>
<dbReference type="GeneID" id="60321421"/>
<keyword evidence="3" id="KW-1185">Reference proteome</keyword>
<evidence type="ECO:0000313" key="3">
    <source>
        <dbReference type="Proteomes" id="UP000464404"/>
    </source>
</evidence>
<dbReference type="RefSeq" id="YP_009950011.1">
    <property type="nucleotide sequence ID" value="NC_051586.1"/>
</dbReference>